<dbReference type="PANTHER" id="PTHR10622:SF10">
    <property type="entry name" value="HET DOMAIN-CONTAINING PROTEIN"/>
    <property type="match status" value="1"/>
</dbReference>
<gene>
    <name evidence="3" type="ORF">PRZ48_003868</name>
</gene>
<sequence length="908" mass="101645">MWLLNAETRHLEHFADDERVYGNYAILSHTWEHDEVTFDDVQNGRAEGKSGYRKIDLTCLQALEDDLQYVWVDTCCIDKRSSAELSEAINSMYRWYYNAHVCYAYLSDVTCDSAESPEDVAYPRFARMRDEVRRARWFTRGWTLQELLAPRVVEFHDSNWLQLGARHQVVDTLSEITRISPAFLRDRDKVQSASIAQKMSWASLRVTTRLEDQAYSLLGIFDVNLPLLYGEGSKAFLRLQEEIIRTQGDHSILVWYSHHRKLLAPSPAAFSECDRIVRQSITHEDTFELTSKGLRVSVLARPNVSRGQGIVVNDGGATTQSESMDDLLVALSCGYDDFYGKRIALRLQRRPRVFTHQRNHGTQQDMVYDRLPEITAVTERELTHFTPMEVIIAKTPLQIPSISGRIISVSHGGSAKVEKLFPRGSSTVFHEERILLPLNDGGASGQFGHMMVSHSVDGTVSSLPRVVLSVMLVSDRGIPELFMEARDEDQVLTLSSLPFGEPSIRLQQGQRRTVTVSESWQLQVAVRYVLSGGETLWHLDLTGQLISTDLPQAVSTLDETQLISAVAEGNAAFPGLQQGHLPLQSSQHAQLLEFWRRMSLFIAALLAWCLQTPLLLLASCTYALGRFLSTSGLRPHISLQHTTSYLSDRLKALSIKLRISQSSHIFGGELPGHNEIFEMEDTSLRCELPGERPFELPAQGKWALLRVDTAALVEADKGKPEMIYPASATLPTTDPLIRDFAVNPPWSEVCGYRGWVSWPYEQEWALAFPASGSEAMHPASAPVPTTSSLTLAHNDEERSASSLVQEYRDLVLSPYEQALPEGPHESELMSAALQLGSEGSLNEGISLDGNRTPDLTSGSDSPFSEHELIEDEEIVTDYYGVRRGSILCTPAEWYSPDADDMHDLLAAL</sequence>
<evidence type="ECO:0000313" key="3">
    <source>
        <dbReference type="EMBL" id="KAK4505903.1"/>
    </source>
</evidence>
<evidence type="ECO:0000313" key="4">
    <source>
        <dbReference type="Proteomes" id="UP001305779"/>
    </source>
</evidence>
<dbReference type="InterPro" id="IPR010730">
    <property type="entry name" value="HET"/>
</dbReference>
<feature type="compositionally biased region" description="Polar residues" evidence="1">
    <location>
        <begin position="853"/>
        <end position="862"/>
    </location>
</feature>
<dbReference type="Proteomes" id="UP001305779">
    <property type="component" value="Unassembled WGS sequence"/>
</dbReference>
<evidence type="ECO:0000259" key="2">
    <source>
        <dbReference type="Pfam" id="PF06985"/>
    </source>
</evidence>
<accession>A0ABR0EXV1</accession>
<dbReference type="Pfam" id="PF06985">
    <property type="entry name" value="HET"/>
    <property type="match status" value="1"/>
</dbReference>
<reference evidence="3 4" key="1">
    <citation type="journal article" date="2023" name="G3 (Bethesda)">
        <title>A chromosome-level genome assembly of Zasmidium syzygii isolated from banana leaves.</title>
        <authorList>
            <person name="van Westerhoven A.C."/>
            <person name="Mehrabi R."/>
            <person name="Talebi R."/>
            <person name="Steentjes M.B.F."/>
            <person name="Corcolon B."/>
            <person name="Chong P.A."/>
            <person name="Kema G.H.J."/>
            <person name="Seidl M.F."/>
        </authorList>
    </citation>
    <scope>NUCLEOTIDE SEQUENCE [LARGE SCALE GENOMIC DNA]</scope>
    <source>
        <strain evidence="3 4">P124</strain>
    </source>
</reference>
<keyword evidence="4" id="KW-1185">Reference proteome</keyword>
<dbReference type="EMBL" id="JAXOVC010000002">
    <property type="protein sequence ID" value="KAK4505903.1"/>
    <property type="molecule type" value="Genomic_DNA"/>
</dbReference>
<comment type="caution">
    <text evidence="3">The sequence shown here is derived from an EMBL/GenBank/DDBJ whole genome shotgun (WGS) entry which is preliminary data.</text>
</comment>
<protein>
    <recommendedName>
        <fullName evidence="2">Heterokaryon incompatibility domain-containing protein</fullName>
    </recommendedName>
</protein>
<dbReference type="PANTHER" id="PTHR10622">
    <property type="entry name" value="HET DOMAIN-CONTAINING PROTEIN"/>
    <property type="match status" value="1"/>
</dbReference>
<name>A0ABR0EXV1_ZASCE</name>
<proteinExistence type="predicted"/>
<organism evidence="3 4">
    <name type="scientific">Zasmidium cellare</name>
    <name type="common">Wine cellar mold</name>
    <name type="synonym">Racodium cellare</name>
    <dbReference type="NCBI Taxonomy" id="395010"/>
    <lineage>
        <taxon>Eukaryota</taxon>
        <taxon>Fungi</taxon>
        <taxon>Dikarya</taxon>
        <taxon>Ascomycota</taxon>
        <taxon>Pezizomycotina</taxon>
        <taxon>Dothideomycetes</taxon>
        <taxon>Dothideomycetidae</taxon>
        <taxon>Mycosphaerellales</taxon>
        <taxon>Mycosphaerellaceae</taxon>
        <taxon>Zasmidium</taxon>
    </lineage>
</organism>
<evidence type="ECO:0000256" key="1">
    <source>
        <dbReference type="SAM" id="MobiDB-lite"/>
    </source>
</evidence>
<feature type="domain" description="Heterokaryon incompatibility" evidence="2">
    <location>
        <begin position="24"/>
        <end position="146"/>
    </location>
</feature>
<feature type="region of interest" description="Disordered" evidence="1">
    <location>
        <begin position="840"/>
        <end position="864"/>
    </location>
</feature>